<organism evidence="2 3">
    <name type="scientific">Rhizopogon vinicolor AM-OR11-026</name>
    <dbReference type="NCBI Taxonomy" id="1314800"/>
    <lineage>
        <taxon>Eukaryota</taxon>
        <taxon>Fungi</taxon>
        <taxon>Dikarya</taxon>
        <taxon>Basidiomycota</taxon>
        <taxon>Agaricomycotina</taxon>
        <taxon>Agaricomycetes</taxon>
        <taxon>Agaricomycetidae</taxon>
        <taxon>Boletales</taxon>
        <taxon>Suillineae</taxon>
        <taxon>Rhizopogonaceae</taxon>
        <taxon>Rhizopogon</taxon>
    </lineage>
</organism>
<feature type="non-terminal residue" evidence="2">
    <location>
        <position position="108"/>
    </location>
</feature>
<sequence length="108" mass="12069">MGRPLYSKAFSTEPVVREPEPSCPYEKWSYVNAFDPDSDEFFENDQAVYEAFVDRVAAEQSEEEDDVEESDMVVIRMGNASPISSEDSLSDRDSPMAVGADDPAQYIA</sequence>
<feature type="region of interest" description="Disordered" evidence="1">
    <location>
        <begin position="79"/>
        <end position="108"/>
    </location>
</feature>
<evidence type="ECO:0000313" key="3">
    <source>
        <dbReference type="Proteomes" id="UP000092154"/>
    </source>
</evidence>
<dbReference type="OrthoDB" id="3265863at2759"/>
<reference evidence="2 3" key="1">
    <citation type="submission" date="2016-06" db="EMBL/GenBank/DDBJ databases">
        <title>Comparative genomics of the ectomycorrhizal sister species Rhizopogon vinicolor and Rhizopogon vesiculosus (Basidiomycota: Boletales) reveals a divergence of the mating type B locus.</title>
        <authorList>
            <consortium name="DOE Joint Genome Institute"/>
            <person name="Mujic A.B."/>
            <person name="Kuo A."/>
            <person name="Tritt A."/>
            <person name="Lipzen A."/>
            <person name="Chen C."/>
            <person name="Johnson J."/>
            <person name="Sharma A."/>
            <person name="Barry K."/>
            <person name="Grigoriev I.V."/>
            <person name="Spatafora J.W."/>
        </authorList>
    </citation>
    <scope>NUCLEOTIDE SEQUENCE [LARGE SCALE GENOMIC DNA]</scope>
    <source>
        <strain evidence="2 3">AM-OR11-026</strain>
    </source>
</reference>
<dbReference type="AlphaFoldDB" id="A0A1B7N439"/>
<feature type="region of interest" description="Disordered" evidence="1">
    <location>
        <begin position="1"/>
        <end position="22"/>
    </location>
</feature>
<accession>A0A1B7N439</accession>
<protein>
    <submittedName>
        <fullName evidence="2">Uncharacterized protein</fullName>
    </submittedName>
</protein>
<dbReference type="Proteomes" id="UP000092154">
    <property type="component" value="Unassembled WGS sequence"/>
</dbReference>
<gene>
    <name evidence="2" type="ORF">K503DRAFT_651378</name>
</gene>
<dbReference type="STRING" id="1314800.A0A1B7N439"/>
<name>A0A1B7N439_9AGAM</name>
<dbReference type="EMBL" id="KV448243">
    <property type="protein sequence ID" value="OAX39609.1"/>
    <property type="molecule type" value="Genomic_DNA"/>
</dbReference>
<keyword evidence="3" id="KW-1185">Reference proteome</keyword>
<evidence type="ECO:0000256" key="1">
    <source>
        <dbReference type="SAM" id="MobiDB-lite"/>
    </source>
</evidence>
<dbReference type="InParanoid" id="A0A1B7N439"/>
<proteinExistence type="predicted"/>
<evidence type="ECO:0000313" key="2">
    <source>
        <dbReference type="EMBL" id="OAX39609.1"/>
    </source>
</evidence>